<feature type="region of interest" description="Disordered" evidence="10">
    <location>
        <begin position="1"/>
        <end position="25"/>
    </location>
</feature>
<evidence type="ECO:0000256" key="10">
    <source>
        <dbReference type="SAM" id="MobiDB-lite"/>
    </source>
</evidence>
<evidence type="ECO:0000259" key="11">
    <source>
        <dbReference type="PROSITE" id="PS50878"/>
    </source>
</evidence>
<dbReference type="InterPro" id="IPR030931">
    <property type="entry name" value="Group_II_RT_mat"/>
</dbReference>
<dbReference type="RefSeq" id="WP_181377807.1">
    <property type="nucleotide sequence ID" value="NZ_MG516912.1"/>
</dbReference>
<dbReference type="AlphaFoldDB" id="A0A2P1BQH1"/>
<dbReference type="GO" id="GO:0046872">
    <property type="term" value="F:metal ion binding"/>
    <property type="evidence" value="ECO:0007669"/>
    <property type="project" value="UniProtKB-KW"/>
</dbReference>
<dbReference type="CDD" id="cd01651">
    <property type="entry name" value="RT_G2_intron"/>
    <property type="match status" value="1"/>
</dbReference>
<evidence type="ECO:0000256" key="4">
    <source>
        <dbReference type="ARBA" id="ARBA00022723"/>
    </source>
</evidence>
<evidence type="ECO:0000256" key="2">
    <source>
        <dbReference type="ARBA" id="ARBA00022679"/>
    </source>
</evidence>
<feature type="domain" description="Reverse transcriptase" evidence="11">
    <location>
        <begin position="79"/>
        <end position="305"/>
    </location>
</feature>
<dbReference type="Pfam" id="PF08388">
    <property type="entry name" value="GIIM"/>
    <property type="match status" value="1"/>
</dbReference>
<dbReference type="InterPro" id="IPR043502">
    <property type="entry name" value="DNA/RNA_pol_sf"/>
</dbReference>
<dbReference type="GO" id="GO:0003723">
    <property type="term" value="F:RNA binding"/>
    <property type="evidence" value="ECO:0007669"/>
    <property type="project" value="InterPro"/>
</dbReference>
<keyword evidence="7" id="KW-0051">Antiviral defense</keyword>
<dbReference type="NCBIfam" id="TIGR04416">
    <property type="entry name" value="group_II_RT_mat"/>
    <property type="match status" value="1"/>
</dbReference>
<name>A0A2P1BQH1_9GAMM</name>
<geneLocation type="plasmid" evidence="12">
    <name>pPp47</name>
</geneLocation>
<dbReference type="Pfam" id="PF00078">
    <property type="entry name" value="RVT_1"/>
    <property type="match status" value="1"/>
</dbReference>
<proteinExistence type="inferred from homology"/>
<sequence>MAPVKQLSLPLESAEGESEMGNPVEPKSTFCSSLIGRVVDRNNLLRALKQVRRNKGAPGIDGMNVDDLLDHLKQHWPQIRQQLIDGHYKPKPVRRVEIPKPDGRKRKLGIPTVLDRFIQQAIAQVLQEEWDADFHDQSYGFRPNRNAHQAMRYAQNTVRQGYSWTVDCDLEAFFDGVNHDLLMEQLKAKHQDRQLLRLINRYLKAGIQINGVTQTSTEGVPQGGPLSPVLSNIVLNQLDWELERREHRFVRYADDFVVFVKSREAGERVMKGLQRYIGDSLRLKVNTQKSAVDRPWKRTFLGFTFSQRDQRIKVADKSLLKLKATVKLLSRRTRGHSLKHIIAELRKSLLGWKAYFDIAEVLSPLRDVDKWIRRRLRSYIWKQWGRKGYRMLRRLGVDRWLAWNTAKSAHGPWRLSASPALYRALPNRYFKNLGLPELAAR</sequence>
<dbReference type="GO" id="GO:0051607">
    <property type="term" value="P:defense response to virus"/>
    <property type="evidence" value="ECO:0007669"/>
    <property type="project" value="UniProtKB-KW"/>
</dbReference>
<dbReference type="PANTHER" id="PTHR34047:SF8">
    <property type="entry name" value="PROTEIN YKFC"/>
    <property type="match status" value="1"/>
</dbReference>
<dbReference type="PANTHER" id="PTHR34047">
    <property type="entry name" value="NUCLEAR INTRON MATURASE 1, MITOCHONDRIAL-RELATED"/>
    <property type="match status" value="1"/>
</dbReference>
<keyword evidence="3" id="KW-0548">Nucleotidyltransferase</keyword>
<evidence type="ECO:0000313" key="12">
    <source>
        <dbReference type="EMBL" id="AVI43961.1"/>
    </source>
</evidence>
<dbReference type="GO" id="GO:0003964">
    <property type="term" value="F:RNA-directed DNA polymerase activity"/>
    <property type="evidence" value="ECO:0007669"/>
    <property type="project" value="UniProtKB-KW"/>
</dbReference>
<keyword evidence="12" id="KW-0614">Plasmid</keyword>
<evidence type="ECO:0000256" key="7">
    <source>
        <dbReference type="ARBA" id="ARBA00023118"/>
    </source>
</evidence>
<comment type="similarity">
    <text evidence="8">Belongs to the bacterial reverse transcriptase family.</text>
</comment>
<keyword evidence="5" id="KW-0460">Magnesium</keyword>
<accession>A0A2P1BQH1</accession>
<dbReference type="InterPro" id="IPR000477">
    <property type="entry name" value="RT_dom"/>
</dbReference>
<evidence type="ECO:0000256" key="3">
    <source>
        <dbReference type="ARBA" id="ARBA00022695"/>
    </source>
</evidence>
<dbReference type="PROSITE" id="PS50878">
    <property type="entry name" value="RT_POL"/>
    <property type="match status" value="1"/>
</dbReference>
<evidence type="ECO:0000256" key="1">
    <source>
        <dbReference type="ARBA" id="ARBA00012493"/>
    </source>
</evidence>
<dbReference type="InterPro" id="IPR051083">
    <property type="entry name" value="GrpII_Intron_Splice-Mob/Def"/>
</dbReference>
<dbReference type="PRINTS" id="PR00866">
    <property type="entry name" value="RNADNAPOLMS"/>
</dbReference>
<keyword evidence="2" id="KW-0808">Transferase</keyword>
<reference evidence="12" key="1">
    <citation type="journal article" date="2018" name="Antimicrob. Agents Chemother.">
        <title>Characterization of the complete nucleotide sequences of IMP-4-encoding plasmids, belonging to diverse Inc families, recovered from Enterobacteriaceae of wildlife origin.</title>
        <authorList>
            <person name="Dolejska M."/>
            <person name="Papagiannitsis C.C."/>
            <person name="Pratova H."/>
            <person name="Medvecky M."/>
            <person name="Davidova Gerzova L."/>
            <person name="Valcek A."/>
        </authorList>
    </citation>
    <scope>NUCLEOTIDE SEQUENCE</scope>
    <source>
        <plasmid evidence="12">pPp47</plasmid>
    </source>
</reference>
<dbReference type="InterPro" id="IPR000123">
    <property type="entry name" value="Reverse_transcriptase_msDNA"/>
</dbReference>
<dbReference type="EC" id="2.7.7.49" evidence="1"/>
<keyword evidence="6" id="KW-0695">RNA-directed DNA polymerase</keyword>
<organism evidence="12">
    <name type="scientific">Proteus penneri</name>
    <dbReference type="NCBI Taxonomy" id="102862"/>
    <lineage>
        <taxon>Bacteria</taxon>
        <taxon>Pseudomonadati</taxon>
        <taxon>Pseudomonadota</taxon>
        <taxon>Gammaproteobacteria</taxon>
        <taxon>Enterobacterales</taxon>
        <taxon>Morganellaceae</taxon>
        <taxon>Proteus</taxon>
    </lineage>
</organism>
<evidence type="ECO:0000256" key="5">
    <source>
        <dbReference type="ARBA" id="ARBA00022842"/>
    </source>
</evidence>
<evidence type="ECO:0000256" key="8">
    <source>
        <dbReference type="ARBA" id="ARBA00034120"/>
    </source>
</evidence>
<dbReference type="EMBL" id="MG516912">
    <property type="protein sequence ID" value="AVI43961.1"/>
    <property type="molecule type" value="Genomic_DNA"/>
</dbReference>
<dbReference type="SUPFAM" id="SSF56672">
    <property type="entry name" value="DNA/RNA polymerases"/>
    <property type="match status" value="1"/>
</dbReference>
<comment type="catalytic activity">
    <reaction evidence="9">
        <text>DNA(n) + a 2'-deoxyribonucleoside 5'-triphosphate = DNA(n+1) + diphosphate</text>
        <dbReference type="Rhea" id="RHEA:22508"/>
        <dbReference type="Rhea" id="RHEA-COMP:17339"/>
        <dbReference type="Rhea" id="RHEA-COMP:17340"/>
        <dbReference type="ChEBI" id="CHEBI:33019"/>
        <dbReference type="ChEBI" id="CHEBI:61560"/>
        <dbReference type="ChEBI" id="CHEBI:173112"/>
        <dbReference type="EC" id="2.7.7.49"/>
    </reaction>
</comment>
<dbReference type="InterPro" id="IPR013597">
    <property type="entry name" value="Mat_intron_G2"/>
</dbReference>
<keyword evidence="4" id="KW-0479">Metal-binding</keyword>
<evidence type="ECO:0000256" key="9">
    <source>
        <dbReference type="ARBA" id="ARBA00048173"/>
    </source>
</evidence>
<protein>
    <recommendedName>
        <fullName evidence="1">RNA-directed DNA polymerase</fullName>
        <ecNumber evidence="1">2.7.7.49</ecNumber>
    </recommendedName>
</protein>
<evidence type="ECO:0000256" key="6">
    <source>
        <dbReference type="ARBA" id="ARBA00022918"/>
    </source>
</evidence>